<comment type="caution">
    <text evidence="2">The sequence shown here is derived from an EMBL/GenBank/DDBJ whole genome shotgun (WGS) entry which is preliminary data.</text>
</comment>
<feature type="transmembrane region" description="Helical" evidence="1">
    <location>
        <begin position="228"/>
        <end position="252"/>
    </location>
</feature>
<evidence type="ECO:0000313" key="3">
    <source>
        <dbReference type="Proteomes" id="UP001642540"/>
    </source>
</evidence>
<keyword evidence="1" id="KW-0812">Transmembrane</keyword>
<dbReference type="EMBL" id="CAXLJM020000001">
    <property type="protein sequence ID" value="CAL8068324.1"/>
    <property type="molecule type" value="Genomic_DNA"/>
</dbReference>
<proteinExistence type="predicted"/>
<organism evidence="2 3">
    <name type="scientific">Orchesella dallaii</name>
    <dbReference type="NCBI Taxonomy" id="48710"/>
    <lineage>
        <taxon>Eukaryota</taxon>
        <taxon>Metazoa</taxon>
        <taxon>Ecdysozoa</taxon>
        <taxon>Arthropoda</taxon>
        <taxon>Hexapoda</taxon>
        <taxon>Collembola</taxon>
        <taxon>Entomobryomorpha</taxon>
        <taxon>Entomobryoidea</taxon>
        <taxon>Orchesellidae</taxon>
        <taxon>Orchesellinae</taxon>
        <taxon>Orchesella</taxon>
    </lineage>
</organism>
<dbReference type="Proteomes" id="UP001642540">
    <property type="component" value="Unassembled WGS sequence"/>
</dbReference>
<keyword evidence="1" id="KW-0472">Membrane</keyword>
<sequence length="285" mass="32748">MEFWLNHPRKILVFYLIGAVFLPMAYESGMSTDFVIVDIPSNINQVIKSGYRVWVNQATTIRRMAHVLPEQTKNMLLKHVDVEHVVDLLTDKDDIKYPTTVREFVETMAKYKLMLPNGVEGLRNFPSLTYALGEHEVIVAEDDFVCGTLSLTGRYGFQQVSAYQIRGHMASEFLKLLAVSEETGMYEHFQGMILFQKAIMWKLKVEDLSKAWSTSTSAMRTPLGVVCIAYVGVNLTLLLCNIVWMLYFNWIAVRRVVVRIKRYIEVLTCRLNCFQTQVSSITTDH</sequence>
<protein>
    <submittedName>
        <fullName evidence="2">Uncharacterized protein</fullName>
    </submittedName>
</protein>
<keyword evidence="1" id="KW-1133">Transmembrane helix</keyword>
<reference evidence="2 3" key="1">
    <citation type="submission" date="2024-08" db="EMBL/GenBank/DDBJ databases">
        <authorList>
            <person name="Cucini C."/>
            <person name="Frati F."/>
        </authorList>
    </citation>
    <scope>NUCLEOTIDE SEQUENCE [LARGE SCALE GENOMIC DNA]</scope>
</reference>
<name>A0ABP1PL92_9HEXA</name>
<keyword evidence="3" id="KW-1185">Reference proteome</keyword>
<evidence type="ECO:0000256" key="1">
    <source>
        <dbReference type="SAM" id="Phobius"/>
    </source>
</evidence>
<accession>A0ABP1PL92</accession>
<evidence type="ECO:0000313" key="2">
    <source>
        <dbReference type="EMBL" id="CAL8068324.1"/>
    </source>
</evidence>
<gene>
    <name evidence="2" type="ORF">ODALV1_LOCUS215</name>
</gene>